<keyword evidence="1 2" id="KW-0694">RNA-binding</keyword>
<evidence type="ECO:0000256" key="1">
    <source>
        <dbReference type="ARBA" id="ARBA00022884"/>
    </source>
</evidence>
<dbReference type="InterPro" id="IPR051247">
    <property type="entry name" value="RLC_Component"/>
</dbReference>
<dbReference type="EMBL" id="CP092866">
    <property type="protein sequence ID" value="UYV66142.1"/>
    <property type="molecule type" value="Genomic_DNA"/>
</dbReference>
<dbReference type="SUPFAM" id="SSF54768">
    <property type="entry name" value="dsRNA-binding domain-like"/>
    <property type="match status" value="3"/>
</dbReference>
<dbReference type="InterPro" id="IPR014720">
    <property type="entry name" value="dsRBD_dom"/>
</dbReference>
<dbReference type="SMART" id="SM00358">
    <property type="entry name" value="DSRM"/>
    <property type="match status" value="2"/>
</dbReference>
<feature type="domain" description="DRBM" evidence="4">
    <location>
        <begin position="130"/>
        <end position="234"/>
    </location>
</feature>
<dbReference type="PANTHER" id="PTHR46205:SF3">
    <property type="entry name" value="LOQUACIOUS, ISOFORM B"/>
    <property type="match status" value="1"/>
</dbReference>
<organism evidence="5 6">
    <name type="scientific">Cordylochernes scorpioides</name>
    <dbReference type="NCBI Taxonomy" id="51811"/>
    <lineage>
        <taxon>Eukaryota</taxon>
        <taxon>Metazoa</taxon>
        <taxon>Ecdysozoa</taxon>
        <taxon>Arthropoda</taxon>
        <taxon>Chelicerata</taxon>
        <taxon>Arachnida</taxon>
        <taxon>Pseudoscorpiones</taxon>
        <taxon>Cheliferoidea</taxon>
        <taxon>Chernetidae</taxon>
        <taxon>Cordylochernes</taxon>
    </lineage>
</organism>
<name>A0ABY6KCD4_9ARAC</name>
<feature type="non-terminal residue" evidence="5">
    <location>
        <position position="243"/>
    </location>
</feature>
<evidence type="ECO:0000259" key="4">
    <source>
        <dbReference type="PROSITE" id="PS50137"/>
    </source>
</evidence>
<evidence type="ECO:0000256" key="2">
    <source>
        <dbReference type="PROSITE-ProRule" id="PRU00266"/>
    </source>
</evidence>
<evidence type="ECO:0000313" key="6">
    <source>
        <dbReference type="Proteomes" id="UP001235939"/>
    </source>
</evidence>
<dbReference type="CDD" id="cd19862">
    <property type="entry name" value="DSRM_PRKRA-like_rpt1"/>
    <property type="match status" value="1"/>
</dbReference>
<dbReference type="PANTHER" id="PTHR46205">
    <property type="entry name" value="LOQUACIOUS, ISOFORM B"/>
    <property type="match status" value="1"/>
</dbReference>
<feature type="region of interest" description="Disordered" evidence="3">
    <location>
        <begin position="92"/>
        <end position="128"/>
    </location>
</feature>
<evidence type="ECO:0000313" key="5">
    <source>
        <dbReference type="EMBL" id="UYV66142.1"/>
    </source>
</evidence>
<sequence length="243" mass="27089">MLPIPPHKTPISMLQELCARHDLTPDYKMVSVEGQVHQPTFIFRVAVGESSATASGQSKKKAKHAAARRVLEQLLQPGGVFENQELLEELRSLEEPEPTPAPPPPVPQMEAHVGSVVKSKPKLEDAAENNPVGTLQELCMKRRWRPPYYETVCEEGLPHERTFDIACYVNEFKETGKPLTAVTVYKGWCIVVTEKHYCLVQLTNYPTVVCFGSGHTEDLAKADAAYSALQYLQVLSKNIPKPK</sequence>
<gene>
    <name evidence="5" type="ORF">LAZ67_4000437</name>
</gene>
<dbReference type="Gene3D" id="3.30.160.20">
    <property type="match status" value="3"/>
</dbReference>
<dbReference type="Proteomes" id="UP001235939">
    <property type="component" value="Chromosome 04"/>
</dbReference>
<evidence type="ECO:0000256" key="3">
    <source>
        <dbReference type="SAM" id="MobiDB-lite"/>
    </source>
</evidence>
<accession>A0ABY6KCD4</accession>
<protein>
    <submittedName>
        <fullName evidence="5">TARBP2</fullName>
    </submittedName>
</protein>
<feature type="compositionally biased region" description="Pro residues" evidence="3">
    <location>
        <begin position="98"/>
        <end position="107"/>
    </location>
</feature>
<dbReference type="Pfam" id="PF00035">
    <property type="entry name" value="dsrm"/>
    <property type="match status" value="2"/>
</dbReference>
<feature type="domain" description="DRBM" evidence="4">
    <location>
        <begin position="9"/>
        <end position="76"/>
    </location>
</feature>
<dbReference type="PROSITE" id="PS50137">
    <property type="entry name" value="DS_RBD"/>
    <property type="match status" value="2"/>
</dbReference>
<reference evidence="5 6" key="1">
    <citation type="submission" date="2022-01" db="EMBL/GenBank/DDBJ databases">
        <title>A chromosomal length assembly of Cordylochernes scorpioides.</title>
        <authorList>
            <person name="Zeh D."/>
            <person name="Zeh J."/>
        </authorList>
    </citation>
    <scope>NUCLEOTIDE SEQUENCE [LARGE SCALE GENOMIC DNA]</scope>
    <source>
        <strain evidence="5">IN4F17</strain>
        <tissue evidence="5">Whole Body</tissue>
    </source>
</reference>
<keyword evidence="6" id="KW-1185">Reference proteome</keyword>
<proteinExistence type="predicted"/>